<reference evidence="7" key="1">
    <citation type="submission" date="2021-01" db="EMBL/GenBank/DDBJ databases">
        <authorList>
            <person name="Corre E."/>
            <person name="Pelletier E."/>
            <person name="Niang G."/>
            <person name="Scheremetjew M."/>
            <person name="Finn R."/>
            <person name="Kale V."/>
            <person name="Holt S."/>
            <person name="Cochrane G."/>
            <person name="Meng A."/>
            <person name="Brown T."/>
            <person name="Cohen L."/>
        </authorList>
    </citation>
    <scope>NUCLEOTIDE SEQUENCE</scope>
    <source>
        <strain evidence="7">379</strain>
    </source>
</reference>
<protein>
    <recommendedName>
        <fullName evidence="8">FAD-containing monooxygenase EthA</fullName>
    </recommendedName>
</protein>
<proteinExistence type="predicted"/>
<keyword evidence="6" id="KW-0503">Monooxygenase</keyword>
<dbReference type="SUPFAM" id="SSF51905">
    <property type="entry name" value="FAD/NAD(P)-binding domain"/>
    <property type="match status" value="1"/>
</dbReference>
<dbReference type="InterPro" id="IPR020946">
    <property type="entry name" value="Flavin_mOase-like"/>
</dbReference>
<sequence>MAPDSSSDHVDVLIVGAGLSGIGAAHHLQERCPAKSFLLLEARHAIGGTWDLFRYPGVRSDSDMYTFGYRFRPWTDDVTMADGPSILSYIRETATEAGIDQKIRFGHRMVRAEWCSAEERWTVWAAREGPSPVGGQVKLTAKFLFNCSGYYKYDQGFTPPFPQLGDFGGRVVHPQHWPEDLDYAGKRVVVIGSGATAVTLVPAMAASAAHVVMLQRSPTYVVSEPGRDAVALFLRRWLPAWLAYLLTRWKNVGKAILFYWLSQTYPQTVRGWLRAWAQEQLPDGFAVDVHFKPKYDPWDQRLCAVPDGDLFAALSSGRASVVTDTIQRFTAGGVLLSSGEELKADLIVTATGFTLQVMGGAELVVDGEPVAFSERMAYKGMMLSGVPNSAFTVGYTNSSWTLKADLVSEYVCRILNYMDAGGYTVQVPRADPAMERHALLDFGAGYIQRSIDELPKQGAAWPWRLRMNYVADVLSIRHGALADSAMEFRRPHAKPD</sequence>
<keyword evidence="4" id="KW-0521">NADP</keyword>
<dbReference type="PANTHER" id="PTHR43872:SF1">
    <property type="entry name" value="MONOOXYGENASE, PUTATIVE (AFU_ORTHOLOGUE AFUA_8G02570)-RELATED"/>
    <property type="match status" value="1"/>
</dbReference>
<evidence type="ECO:0000256" key="1">
    <source>
        <dbReference type="ARBA" id="ARBA00001974"/>
    </source>
</evidence>
<keyword evidence="5" id="KW-0560">Oxidoreductase</keyword>
<dbReference type="Pfam" id="PF13450">
    <property type="entry name" value="NAD_binding_8"/>
    <property type="match status" value="1"/>
</dbReference>
<evidence type="ECO:0000256" key="5">
    <source>
        <dbReference type="ARBA" id="ARBA00023002"/>
    </source>
</evidence>
<evidence type="ECO:0000313" key="7">
    <source>
        <dbReference type="EMBL" id="CAE0597018.1"/>
    </source>
</evidence>
<dbReference type="PANTHER" id="PTHR43872">
    <property type="entry name" value="MONOOXYGENASE, PUTATIVE (AFU_ORTHOLOGUE AFUA_8G02570)-RELATED"/>
    <property type="match status" value="1"/>
</dbReference>
<gene>
    <name evidence="7" type="ORF">EHUX00137_LOCUS45915</name>
</gene>
<name>A0A7S3TXG0_EMIHU</name>
<organism evidence="7">
    <name type="scientific">Emiliania huxleyi</name>
    <name type="common">Coccolithophore</name>
    <name type="synonym">Pontosphaera huxleyi</name>
    <dbReference type="NCBI Taxonomy" id="2903"/>
    <lineage>
        <taxon>Eukaryota</taxon>
        <taxon>Haptista</taxon>
        <taxon>Haptophyta</taxon>
        <taxon>Prymnesiophyceae</taxon>
        <taxon>Isochrysidales</taxon>
        <taxon>Noelaerhabdaceae</taxon>
        <taxon>Emiliania</taxon>
    </lineage>
</organism>
<evidence type="ECO:0000256" key="2">
    <source>
        <dbReference type="ARBA" id="ARBA00022630"/>
    </source>
</evidence>
<dbReference type="FunFam" id="3.50.50.60:FF:000228">
    <property type="entry name" value="FAD-containing monooxygenase EthA"/>
    <property type="match status" value="1"/>
</dbReference>
<keyword evidence="3" id="KW-0274">FAD</keyword>
<evidence type="ECO:0008006" key="8">
    <source>
        <dbReference type="Google" id="ProtNLM"/>
    </source>
</evidence>
<evidence type="ECO:0000256" key="6">
    <source>
        <dbReference type="ARBA" id="ARBA00023033"/>
    </source>
</evidence>
<comment type="cofactor">
    <cofactor evidence="1">
        <name>FAD</name>
        <dbReference type="ChEBI" id="CHEBI:57692"/>
    </cofactor>
</comment>
<dbReference type="GO" id="GO:0050660">
    <property type="term" value="F:flavin adenine dinucleotide binding"/>
    <property type="evidence" value="ECO:0007669"/>
    <property type="project" value="InterPro"/>
</dbReference>
<accession>A0A7S3TXG0</accession>
<evidence type="ECO:0000256" key="4">
    <source>
        <dbReference type="ARBA" id="ARBA00022857"/>
    </source>
</evidence>
<evidence type="ECO:0000256" key="3">
    <source>
        <dbReference type="ARBA" id="ARBA00022827"/>
    </source>
</evidence>
<dbReference type="AlphaFoldDB" id="A0A7S3TXG0"/>
<dbReference type="GO" id="GO:0004499">
    <property type="term" value="F:N,N-dimethylaniline monooxygenase activity"/>
    <property type="evidence" value="ECO:0007669"/>
    <property type="project" value="InterPro"/>
</dbReference>
<dbReference type="EMBL" id="HBIR01059051">
    <property type="protein sequence ID" value="CAE0597018.1"/>
    <property type="molecule type" value="Transcribed_RNA"/>
</dbReference>
<dbReference type="InterPro" id="IPR036188">
    <property type="entry name" value="FAD/NAD-bd_sf"/>
</dbReference>
<dbReference type="Gene3D" id="3.50.50.60">
    <property type="entry name" value="FAD/NAD(P)-binding domain"/>
    <property type="match status" value="2"/>
</dbReference>
<keyword evidence="2" id="KW-0285">Flavoprotein</keyword>
<dbReference type="Pfam" id="PF00743">
    <property type="entry name" value="FMO-like"/>
    <property type="match status" value="1"/>
</dbReference>
<dbReference type="InterPro" id="IPR051820">
    <property type="entry name" value="FAD-binding_MO"/>
</dbReference>
<dbReference type="GO" id="GO:0050661">
    <property type="term" value="F:NADP binding"/>
    <property type="evidence" value="ECO:0007669"/>
    <property type="project" value="InterPro"/>
</dbReference>